<dbReference type="InterPro" id="IPR002831">
    <property type="entry name" value="Tscrpt_reg_TrmB_N"/>
</dbReference>
<evidence type="ECO:0000313" key="4">
    <source>
        <dbReference type="Proteomes" id="UP000053462"/>
    </source>
</evidence>
<comment type="caution">
    <text evidence="3">The sequence shown here is derived from an EMBL/GenBank/DDBJ whole genome shotgun (WGS) entry which is preliminary data.</text>
</comment>
<name>A0A100XZW3_9EURY</name>
<keyword evidence="4" id="KW-1185">Reference proteome</keyword>
<feature type="domain" description="HVO-2833 C-terminal" evidence="2">
    <location>
        <begin position="192"/>
        <end position="302"/>
    </location>
</feature>
<protein>
    <submittedName>
        <fullName evidence="3">Uncharacterized protein</fullName>
    </submittedName>
</protein>
<feature type="domain" description="Transcription regulator TrmB N-terminal" evidence="1">
    <location>
        <begin position="3"/>
        <end position="61"/>
    </location>
</feature>
<dbReference type="Proteomes" id="UP000053462">
    <property type="component" value="Unassembled WGS sequence"/>
</dbReference>
<dbReference type="InterPro" id="IPR036388">
    <property type="entry name" value="WH-like_DNA-bd_sf"/>
</dbReference>
<dbReference type="AlphaFoldDB" id="A0A100XZW3"/>
<sequence length="315" mass="35528">MTLTKAELKVLLALDEPRTLRELSEELGLSKATLSVLLSSLNKKSLVEFEGKKPLVVKPVENKVNDLLRSIKVKYSFLNIESLLAGNSLKVLAALEVREPQPPWLLQLKARVGRATLHRILNELMERLIVGKRREGYFLSERFADLKAFAEEYFYLQNSIKAKEFDPKASVAWSGVGEFILATDSYRGKSFDNFQLTGLARFSDYGLPLISAGVYHYYWPSKALTLEEVVVHALKLGSGAREILYALVILKAQHFDVKQFKRLGAKFGVSALVEDLLEYLGGVDKPYPFPSREEVNELCREYFGGQCDDNEGKTD</sequence>
<dbReference type="InterPro" id="IPR036390">
    <property type="entry name" value="WH_DNA-bd_sf"/>
</dbReference>
<evidence type="ECO:0000259" key="2">
    <source>
        <dbReference type="Pfam" id="PF24271"/>
    </source>
</evidence>
<reference evidence="3 4" key="1">
    <citation type="submission" date="2015-10" db="EMBL/GenBank/DDBJ databases">
        <title>Draft genome sequence of Thermococcus celericrescens strain DSM 17994.</title>
        <authorList>
            <person name="Hong S.-J."/>
            <person name="Park C.-E."/>
            <person name="Shin J.-H."/>
        </authorList>
    </citation>
    <scope>NUCLEOTIDE SEQUENCE [LARGE SCALE GENOMIC DNA]</scope>
    <source>
        <strain evidence="3 4">DSM 17994</strain>
    </source>
</reference>
<organism evidence="3 4">
    <name type="scientific">Thermococcus celericrescens</name>
    <dbReference type="NCBI Taxonomy" id="227598"/>
    <lineage>
        <taxon>Archaea</taxon>
        <taxon>Methanobacteriati</taxon>
        <taxon>Methanobacteriota</taxon>
        <taxon>Thermococci</taxon>
        <taxon>Thermococcales</taxon>
        <taxon>Thermococcaceae</taxon>
        <taxon>Thermococcus</taxon>
    </lineage>
</organism>
<dbReference type="RefSeq" id="WP_058937711.1">
    <property type="nucleotide sequence ID" value="NZ_LLYW01000001.1"/>
</dbReference>
<dbReference type="InterPro" id="IPR056528">
    <property type="entry name" value="HVO_2833_C"/>
</dbReference>
<proteinExistence type="predicted"/>
<gene>
    <name evidence="3" type="ORF">APY94_00085</name>
</gene>
<accession>A0A100XZW3</accession>
<dbReference type="Gene3D" id="1.10.10.10">
    <property type="entry name" value="Winged helix-like DNA-binding domain superfamily/Winged helix DNA-binding domain"/>
    <property type="match status" value="1"/>
</dbReference>
<dbReference type="SUPFAM" id="SSF46785">
    <property type="entry name" value="Winged helix' DNA-binding domain"/>
    <property type="match status" value="1"/>
</dbReference>
<dbReference type="STRING" id="227598.APY94_00085"/>
<evidence type="ECO:0000259" key="1">
    <source>
        <dbReference type="Pfam" id="PF01978"/>
    </source>
</evidence>
<dbReference type="OrthoDB" id="95477at2157"/>
<dbReference type="EMBL" id="LLYW01000001">
    <property type="protein sequence ID" value="KUH34811.1"/>
    <property type="molecule type" value="Genomic_DNA"/>
</dbReference>
<dbReference type="Pfam" id="PF01978">
    <property type="entry name" value="TrmB"/>
    <property type="match status" value="1"/>
</dbReference>
<evidence type="ECO:0000313" key="3">
    <source>
        <dbReference type="EMBL" id="KUH34811.1"/>
    </source>
</evidence>
<dbReference type="Pfam" id="PF24271">
    <property type="entry name" value="HVO_2833_C"/>
    <property type="match status" value="1"/>
</dbReference>